<evidence type="ECO:0000313" key="1">
    <source>
        <dbReference type="EMBL" id="GAH80377.1"/>
    </source>
</evidence>
<proteinExistence type="predicted"/>
<gene>
    <name evidence="1" type="ORF">S03H2_61032</name>
</gene>
<accession>X1IF88</accession>
<reference evidence="1" key="1">
    <citation type="journal article" date="2014" name="Front. Microbiol.">
        <title>High frequency of phylogenetically diverse reductive dehalogenase-homologous genes in deep subseafloor sedimentary metagenomes.</title>
        <authorList>
            <person name="Kawai M."/>
            <person name="Futagami T."/>
            <person name="Toyoda A."/>
            <person name="Takaki Y."/>
            <person name="Nishi S."/>
            <person name="Hori S."/>
            <person name="Arai W."/>
            <person name="Tsubouchi T."/>
            <person name="Morono Y."/>
            <person name="Uchiyama I."/>
            <person name="Ito T."/>
            <person name="Fujiyama A."/>
            <person name="Inagaki F."/>
            <person name="Takami H."/>
        </authorList>
    </citation>
    <scope>NUCLEOTIDE SEQUENCE</scope>
    <source>
        <strain evidence="1">Expedition CK06-06</strain>
    </source>
</reference>
<dbReference type="AlphaFoldDB" id="X1IF88"/>
<dbReference type="EMBL" id="BARU01039372">
    <property type="protein sequence ID" value="GAH80377.1"/>
    <property type="molecule type" value="Genomic_DNA"/>
</dbReference>
<sequence>MAKQEEIREGILRIVTEVDKAPKWEGFTHPNQVTKAIVGYLHSQGVVVKVDREFA</sequence>
<name>X1IF88_9ZZZZ</name>
<comment type="caution">
    <text evidence="1">The sequence shown here is derived from an EMBL/GenBank/DDBJ whole genome shotgun (WGS) entry which is preliminary data.</text>
</comment>
<organism evidence="1">
    <name type="scientific">marine sediment metagenome</name>
    <dbReference type="NCBI Taxonomy" id="412755"/>
    <lineage>
        <taxon>unclassified sequences</taxon>
        <taxon>metagenomes</taxon>
        <taxon>ecological metagenomes</taxon>
    </lineage>
</organism>
<protein>
    <submittedName>
        <fullName evidence="1">Uncharacterized protein</fullName>
    </submittedName>
</protein>